<comment type="function">
    <text evidence="3">Regulates mitochondrial small subunit maturation by controlling 15S rRNA 5'-end processing. Localizes to the 5' precursor of the 15S rRNA in a position that is subsequently occupied by mS47 in the mature yeast mtSSU. Uses structure and sequence-specific RNA recognition, binding to a single-stranded region of the precursor and specifically recognizing bases -6 to -1. The exchange of Ccm1 for mS47 is coupled to the irreversible removal of precursor rRNA that is accompanied by conformational changes of the mitoribosomal proteins uS5m and mS26. These conformational changes signal completion of 5'-end rRNA processing through protection of the mature 5'-end of the 15S rRNA and stabilization of mS47. The removal of the 5' precursor together with the dissociation of Ccm1 may be catalyzed by the 5'-3' exoribonuclease Pet127. Involved in the specific removal of group I introns in mitochondrial encoded transcripts.</text>
</comment>
<dbReference type="EMBL" id="JBEFKJ010000014">
    <property type="protein sequence ID" value="KAL2042284.1"/>
    <property type="molecule type" value="Genomic_DNA"/>
</dbReference>
<comment type="subunit">
    <text evidence="4">Binds to mitochondrial small subunit 15S rRNA.</text>
</comment>
<keyword evidence="2" id="KW-0677">Repeat</keyword>
<evidence type="ECO:0000256" key="2">
    <source>
        <dbReference type="ARBA" id="ARBA00022737"/>
    </source>
</evidence>
<dbReference type="NCBIfam" id="TIGR00756">
    <property type="entry name" value="PPR"/>
    <property type="match status" value="1"/>
</dbReference>
<evidence type="ECO:0000256" key="1">
    <source>
        <dbReference type="ARBA" id="ARBA00006192"/>
    </source>
</evidence>
<comment type="caution">
    <text evidence="6">The sequence shown here is derived from an EMBL/GenBank/DDBJ whole genome shotgun (WGS) entry which is preliminary data.</text>
</comment>
<evidence type="ECO:0000256" key="4">
    <source>
        <dbReference type="ARBA" id="ARBA00044511"/>
    </source>
</evidence>
<dbReference type="PANTHER" id="PTHR47447:SF23">
    <property type="entry name" value="PENTACOTRIPEPTIDE-REPEAT REGION OF PRORP DOMAIN-CONTAINING PROTEIN"/>
    <property type="match status" value="1"/>
</dbReference>
<evidence type="ECO:0008006" key="8">
    <source>
        <dbReference type="Google" id="ProtNLM"/>
    </source>
</evidence>
<protein>
    <recommendedName>
        <fullName evidence="8">Pentatricopeptide repeat-containing protein</fullName>
    </recommendedName>
</protein>
<name>A0ABR4A8R8_9LECA</name>
<evidence type="ECO:0000313" key="6">
    <source>
        <dbReference type="EMBL" id="KAL2042284.1"/>
    </source>
</evidence>
<reference evidence="6 7" key="1">
    <citation type="submission" date="2024-09" db="EMBL/GenBank/DDBJ databases">
        <title>Rethinking Asexuality: The Enigmatic Case of Functional Sexual Genes in Lepraria (Stereocaulaceae).</title>
        <authorList>
            <person name="Doellman M."/>
            <person name="Sun Y."/>
            <person name="Barcenas-Pena A."/>
            <person name="Lumbsch H.T."/>
            <person name="Grewe F."/>
        </authorList>
    </citation>
    <scope>NUCLEOTIDE SEQUENCE [LARGE SCALE GENOMIC DNA]</scope>
    <source>
        <strain evidence="6 7">Mercado 3170</strain>
    </source>
</reference>
<gene>
    <name evidence="6" type="ORF">N7G274_004772</name>
</gene>
<proteinExistence type="inferred from homology"/>
<accession>A0ABR4A8R8</accession>
<evidence type="ECO:0000256" key="3">
    <source>
        <dbReference type="ARBA" id="ARBA00044493"/>
    </source>
</evidence>
<organism evidence="6 7">
    <name type="scientific">Stereocaulon virgatum</name>
    <dbReference type="NCBI Taxonomy" id="373712"/>
    <lineage>
        <taxon>Eukaryota</taxon>
        <taxon>Fungi</taxon>
        <taxon>Dikarya</taxon>
        <taxon>Ascomycota</taxon>
        <taxon>Pezizomycotina</taxon>
        <taxon>Lecanoromycetes</taxon>
        <taxon>OSLEUM clade</taxon>
        <taxon>Lecanoromycetidae</taxon>
        <taxon>Lecanorales</taxon>
        <taxon>Lecanorineae</taxon>
        <taxon>Stereocaulaceae</taxon>
        <taxon>Stereocaulon</taxon>
    </lineage>
</organism>
<dbReference type="PANTHER" id="PTHR47447">
    <property type="entry name" value="OS03G0856100 PROTEIN"/>
    <property type="match status" value="1"/>
</dbReference>
<dbReference type="PROSITE" id="PS51375">
    <property type="entry name" value="PPR"/>
    <property type="match status" value="1"/>
</dbReference>
<dbReference type="InterPro" id="IPR011990">
    <property type="entry name" value="TPR-like_helical_dom_sf"/>
</dbReference>
<evidence type="ECO:0000256" key="5">
    <source>
        <dbReference type="PROSITE-ProRule" id="PRU00708"/>
    </source>
</evidence>
<dbReference type="Gene3D" id="1.25.40.10">
    <property type="entry name" value="Tetratricopeptide repeat domain"/>
    <property type="match status" value="2"/>
</dbReference>
<comment type="similarity">
    <text evidence="1">Belongs to the CCM1 family.</text>
</comment>
<evidence type="ECO:0000313" key="7">
    <source>
        <dbReference type="Proteomes" id="UP001590950"/>
    </source>
</evidence>
<dbReference type="InterPro" id="IPR002885">
    <property type="entry name" value="PPR_rpt"/>
</dbReference>
<dbReference type="Proteomes" id="UP001590950">
    <property type="component" value="Unassembled WGS sequence"/>
</dbReference>
<feature type="repeat" description="PPR" evidence="5">
    <location>
        <begin position="693"/>
        <end position="727"/>
    </location>
</feature>
<sequence length="769" mass="87608">MISRLVQVPRCLSRSQRLSRPCASQISFHRYTSPTMTATSSSSPELEEHSPVEQKVVHAYNAFEAENREVRDNIQHGSKENENHFSQDDHLELMVAQESSNHTTLAPTISSRYARRKSLLTTSSETCNPRRSIRRLWRAVRVVRKDRRLRLRKLLKKPRKTIPGIDWVSLNAWPGSQKATPKSMPREIKPLLNSFDMKWSKRFRALNRGRRLDICLSSNVVYLLNKYAGYSGRASSESPLLSSGNRRPWQDTILWCLQNSPLRALRFLLSTIEGPKFRPPRYMVEDCLLFLSLHYLHEVPKCGSYAIYALRRLINSFVKGVRAEDIRTYSVPHSLLRLLLRHSNAVQALWLYKLLVFNRIRLLPNTMLHFLAKFVDLNESGMAMEVLARICVSGIPLSKDQVQSACVRLLRAHWDVEGPHVIRSKILTQMLKMGIKPNTQMYNVIILNMVEAHDFDAAWQTYDMGKQNKRVTDSITYGVLLKGAKLSGNAGILDLVIREANEDPEKFQDIRLVSDILNTIHFFSHGDPFPSMFDFYKQHCDLRPLEELGFCGPKTKPPASTNVVGATPDKYILGQMIGAWIQRHRASDGLIHTYHLYHDLVRQNHPLIAPLAQEDYVSNAFLLAFGNRLETLQHSTTVIKHMLEAPPSPDQPRYAIPTVRTWSILVANYFRHNQRLAGEKVVSMMYERNLQPDKVTWNTLVNGYSGLQDIEAAIGAVKGMTTAGHVVDSHTVAGLGRLWNRHGLLDALKRTFGDEMLVQKGSPTGTESS</sequence>
<keyword evidence="7" id="KW-1185">Reference proteome</keyword>